<evidence type="ECO:0000256" key="2">
    <source>
        <dbReference type="ARBA" id="ARBA00023186"/>
    </source>
</evidence>
<dbReference type="HAMAP" id="MF_01151">
    <property type="entry name" value="GrpE"/>
    <property type="match status" value="1"/>
</dbReference>
<evidence type="ECO:0008006" key="8">
    <source>
        <dbReference type="Google" id="ProtNLM"/>
    </source>
</evidence>
<dbReference type="GO" id="GO:0006457">
    <property type="term" value="P:protein folding"/>
    <property type="evidence" value="ECO:0007669"/>
    <property type="project" value="InterPro"/>
</dbReference>
<dbReference type="SUPFAM" id="SSF58014">
    <property type="entry name" value="Coiled-coil domain of nucleotide exchange factor GrpE"/>
    <property type="match status" value="1"/>
</dbReference>
<feature type="region of interest" description="Disordered" evidence="5">
    <location>
        <begin position="36"/>
        <end position="57"/>
    </location>
</feature>
<dbReference type="InterPro" id="IPR009012">
    <property type="entry name" value="GrpE_head"/>
</dbReference>
<evidence type="ECO:0000256" key="4">
    <source>
        <dbReference type="SAM" id="Coils"/>
    </source>
</evidence>
<sequence length="240" mass="27364">MSRVLTRAIFRHTLLRKPASAGWAYRNHRSLCATVKTAAESSHRENQVPEDPREKQALDNGVDEKVAECTEAEKQLMEQIASLSKENESLIEKVADYQDKYQRTLADRENLRNRLEKQIVEAKQFGIQGFCKDLLEVTDVFHKAIESVPAEKINKENSDFKNLYDGLVMTENQLLTVFRRHGLMQITPQIGDKFDPSVQEAMFELSLPDKEPGTVAHIIRSGWSLHSRCIRSAQVGVVQE</sequence>
<dbReference type="EMBL" id="JARKIK010003201">
    <property type="protein sequence ID" value="KAK8719062.1"/>
    <property type="molecule type" value="Genomic_DNA"/>
</dbReference>
<proteinExistence type="inferred from homology"/>
<dbReference type="GO" id="GO:0030150">
    <property type="term" value="P:protein import into mitochondrial matrix"/>
    <property type="evidence" value="ECO:0007669"/>
    <property type="project" value="TreeGrafter"/>
</dbReference>
<reference evidence="6 7" key="1">
    <citation type="journal article" date="2024" name="BMC Genomics">
        <title>Genome assembly of redclaw crayfish (Cherax quadricarinatus) provides insights into its immune adaptation and hypoxia tolerance.</title>
        <authorList>
            <person name="Liu Z."/>
            <person name="Zheng J."/>
            <person name="Li H."/>
            <person name="Fang K."/>
            <person name="Wang S."/>
            <person name="He J."/>
            <person name="Zhou D."/>
            <person name="Weng S."/>
            <person name="Chi M."/>
            <person name="Gu Z."/>
            <person name="He J."/>
            <person name="Li F."/>
            <person name="Wang M."/>
        </authorList>
    </citation>
    <scope>NUCLEOTIDE SEQUENCE [LARGE SCALE GENOMIC DNA]</scope>
    <source>
        <strain evidence="6">ZL_2023a</strain>
    </source>
</reference>
<evidence type="ECO:0000313" key="6">
    <source>
        <dbReference type="EMBL" id="KAK8719062.1"/>
    </source>
</evidence>
<feature type="compositionally biased region" description="Basic and acidic residues" evidence="5">
    <location>
        <begin position="41"/>
        <end position="57"/>
    </location>
</feature>
<gene>
    <name evidence="6" type="ORF">OTU49_014275</name>
</gene>
<keyword evidence="7" id="KW-1185">Reference proteome</keyword>
<dbReference type="GO" id="GO:0042803">
    <property type="term" value="F:protein homodimerization activity"/>
    <property type="evidence" value="ECO:0007669"/>
    <property type="project" value="InterPro"/>
</dbReference>
<comment type="similarity">
    <text evidence="1 3">Belongs to the GrpE family.</text>
</comment>
<dbReference type="SUPFAM" id="SSF51064">
    <property type="entry name" value="Head domain of nucleotide exchange factor GrpE"/>
    <property type="match status" value="1"/>
</dbReference>
<dbReference type="GO" id="GO:0001405">
    <property type="term" value="C:PAM complex, Tim23 associated import motor"/>
    <property type="evidence" value="ECO:0007669"/>
    <property type="project" value="TreeGrafter"/>
</dbReference>
<dbReference type="InterPro" id="IPR013805">
    <property type="entry name" value="GrpE_CC"/>
</dbReference>
<comment type="caution">
    <text evidence="6">The sequence shown here is derived from an EMBL/GenBank/DDBJ whole genome shotgun (WGS) entry which is preliminary data.</text>
</comment>
<dbReference type="FunFam" id="3.90.20.20:FF:000003">
    <property type="entry name" value="GrpE protein homolog"/>
    <property type="match status" value="1"/>
</dbReference>
<dbReference type="InterPro" id="IPR000740">
    <property type="entry name" value="GrpE"/>
</dbReference>
<dbReference type="PANTHER" id="PTHR21237:SF23">
    <property type="entry name" value="GRPE PROTEIN HOMOLOG, MITOCHONDRIAL"/>
    <property type="match status" value="1"/>
</dbReference>
<protein>
    <recommendedName>
        <fullName evidence="8">GrpE protein homolog</fullName>
    </recommendedName>
</protein>
<accession>A0AAW0VR70</accession>
<dbReference type="GO" id="GO:0051087">
    <property type="term" value="F:protein-folding chaperone binding"/>
    <property type="evidence" value="ECO:0007669"/>
    <property type="project" value="InterPro"/>
</dbReference>
<dbReference type="Pfam" id="PF01025">
    <property type="entry name" value="GrpE"/>
    <property type="match status" value="1"/>
</dbReference>
<dbReference type="CDD" id="cd00446">
    <property type="entry name" value="GrpE"/>
    <property type="match status" value="1"/>
</dbReference>
<keyword evidence="4" id="KW-0175">Coiled coil</keyword>
<organism evidence="6 7">
    <name type="scientific">Cherax quadricarinatus</name>
    <name type="common">Australian red claw crayfish</name>
    <dbReference type="NCBI Taxonomy" id="27406"/>
    <lineage>
        <taxon>Eukaryota</taxon>
        <taxon>Metazoa</taxon>
        <taxon>Ecdysozoa</taxon>
        <taxon>Arthropoda</taxon>
        <taxon>Crustacea</taxon>
        <taxon>Multicrustacea</taxon>
        <taxon>Malacostraca</taxon>
        <taxon>Eumalacostraca</taxon>
        <taxon>Eucarida</taxon>
        <taxon>Decapoda</taxon>
        <taxon>Pleocyemata</taxon>
        <taxon>Astacidea</taxon>
        <taxon>Parastacoidea</taxon>
        <taxon>Parastacidae</taxon>
        <taxon>Cherax</taxon>
    </lineage>
</organism>
<evidence type="ECO:0000313" key="7">
    <source>
        <dbReference type="Proteomes" id="UP001445076"/>
    </source>
</evidence>
<keyword evidence="2" id="KW-0143">Chaperone</keyword>
<dbReference type="Gene3D" id="3.90.20.20">
    <property type="match status" value="1"/>
</dbReference>
<evidence type="ECO:0000256" key="1">
    <source>
        <dbReference type="ARBA" id="ARBA00009054"/>
    </source>
</evidence>
<dbReference type="Proteomes" id="UP001445076">
    <property type="component" value="Unassembled WGS sequence"/>
</dbReference>
<dbReference type="GO" id="GO:0051082">
    <property type="term" value="F:unfolded protein binding"/>
    <property type="evidence" value="ECO:0007669"/>
    <property type="project" value="TreeGrafter"/>
</dbReference>
<dbReference type="GO" id="GO:0000774">
    <property type="term" value="F:adenyl-nucleotide exchange factor activity"/>
    <property type="evidence" value="ECO:0007669"/>
    <property type="project" value="InterPro"/>
</dbReference>
<feature type="coiled-coil region" evidence="4">
    <location>
        <begin position="66"/>
        <end position="121"/>
    </location>
</feature>
<dbReference type="PRINTS" id="PR00773">
    <property type="entry name" value="GRPEPROTEIN"/>
</dbReference>
<dbReference type="AlphaFoldDB" id="A0AAW0VR70"/>
<evidence type="ECO:0000256" key="5">
    <source>
        <dbReference type="SAM" id="MobiDB-lite"/>
    </source>
</evidence>
<evidence type="ECO:0000256" key="3">
    <source>
        <dbReference type="RuleBase" id="RU004478"/>
    </source>
</evidence>
<name>A0AAW0VR70_CHEQU</name>
<dbReference type="PANTHER" id="PTHR21237">
    <property type="entry name" value="GRPE PROTEIN"/>
    <property type="match status" value="1"/>
</dbReference>
<dbReference type="Gene3D" id="2.30.22.10">
    <property type="entry name" value="Head domain of nucleotide exchange factor GrpE"/>
    <property type="match status" value="1"/>
</dbReference>